<feature type="binding site" evidence="8">
    <location>
        <position position="8"/>
    </location>
    <ligand>
        <name>Zn(2+)</name>
        <dbReference type="ChEBI" id="CHEBI:29105"/>
    </ligand>
</feature>
<dbReference type="SMART" id="SM00868">
    <property type="entry name" value="zf-AD"/>
    <property type="match status" value="1"/>
</dbReference>
<feature type="binding site" evidence="8">
    <location>
        <position position="5"/>
    </location>
    <ligand>
        <name>Zn(2+)</name>
        <dbReference type="ChEBI" id="CHEBI:29105"/>
    </ligand>
</feature>
<feature type="domain" description="C2H2-type" evidence="9">
    <location>
        <begin position="300"/>
        <end position="327"/>
    </location>
</feature>
<dbReference type="Pfam" id="PF00096">
    <property type="entry name" value="zf-C2H2"/>
    <property type="match status" value="4"/>
</dbReference>
<comment type="subcellular location">
    <subcellularLocation>
        <location evidence="1">Nucleus</location>
    </subcellularLocation>
</comment>
<keyword evidence="13" id="KW-1185">Reference proteome</keyword>
<dbReference type="EMBL" id="CADEBC010000534">
    <property type="protein sequence ID" value="CAB3248466.1"/>
    <property type="molecule type" value="Genomic_DNA"/>
</dbReference>
<evidence type="ECO:0000313" key="11">
    <source>
        <dbReference type="EMBL" id="CAB3237269.1"/>
    </source>
</evidence>
<feature type="binding site" evidence="8">
    <location>
        <position position="53"/>
    </location>
    <ligand>
        <name>Zn(2+)</name>
        <dbReference type="ChEBI" id="CHEBI:29105"/>
    </ligand>
</feature>
<keyword evidence="4 7" id="KW-0863">Zinc-finger</keyword>
<evidence type="ECO:0000256" key="7">
    <source>
        <dbReference type="PROSITE-ProRule" id="PRU00042"/>
    </source>
</evidence>
<feature type="domain" description="C2H2-type" evidence="9">
    <location>
        <begin position="328"/>
        <end position="355"/>
    </location>
</feature>
<feature type="domain" description="ZAD" evidence="10">
    <location>
        <begin position="3"/>
        <end position="77"/>
    </location>
</feature>
<dbReference type="GO" id="GO:0005634">
    <property type="term" value="C:nucleus"/>
    <property type="evidence" value="ECO:0007669"/>
    <property type="project" value="UniProtKB-SubCell"/>
</dbReference>
<dbReference type="AlphaFoldDB" id="A0A8S1AUB9"/>
<evidence type="ECO:0000256" key="6">
    <source>
        <dbReference type="ARBA" id="ARBA00023242"/>
    </source>
</evidence>
<dbReference type="InterPro" id="IPR036236">
    <property type="entry name" value="Znf_C2H2_sf"/>
</dbReference>
<reference evidence="13 14" key="1">
    <citation type="submission" date="2020-04" db="EMBL/GenBank/DDBJ databases">
        <authorList>
            <person name="Wallbank WR R."/>
            <person name="Pardo Diaz C."/>
            <person name="Kozak K."/>
            <person name="Martin S."/>
            <person name="Jiggins C."/>
            <person name="Moest M."/>
            <person name="Warren A I."/>
            <person name="Byers J.R.P. K."/>
            <person name="Montejo-Kovacevich G."/>
            <person name="Yen C E."/>
        </authorList>
    </citation>
    <scope>NUCLEOTIDE SEQUENCE [LARGE SCALE GENOMIC DNA]</scope>
</reference>
<evidence type="ECO:0000313" key="14">
    <source>
        <dbReference type="Proteomes" id="UP000494256"/>
    </source>
</evidence>
<evidence type="ECO:0000256" key="4">
    <source>
        <dbReference type="ARBA" id="ARBA00022771"/>
    </source>
</evidence>
<feature type="binding site" evidence="8">
    <location>
        <position position="50"/>
    </location>
    <ligand>
        <name>Zn(2+)</name>
        <dbReference type="ChEBI" id="CHEBI:29105"/>
    </ligand>
</feature>
<dbReference type="GO" id="GO:0008270">
    <property type="term" value="F:zinc ion binding"/>
    <property type="evidence" value="ECO:0007669"/>
    <property type="project" value="UniProtKB-UniRule"/>
</dbReference>
<organism evidence="12 13">
    <name type="scientific">Arctia plantaginis</name>
    <name type="common">Wood tiger moth</name>
    <name type="synonym">Phalaena plantaginis</name>
    <dbReference type="NCBI Taxonomy" id="874455"/>
    <lineage>
        <taxon>Eukaryota</taxon>
        <taxon>Metazoa</taxon>
        <taxon>Ecdysozoa</taxon>
        <taxon>Arthropoda</taxon>
        <taxon>Hexapoda</taxon>
        <taxon>Insecta</taxon>
        <taxon>Pterygota</taxon>
        <taxon>Neoptera</taxon>
        <taxon>Endopterygota</taxon>
        <taxon>Lepidoptera</taxon>
        <taxon>Glossata</taxon>
        <taxon>Ditrysia</taxon>
        <taxon>Noctuoidea</taxon>
        <taxon>Erebidae</taxon>
        <taxon>Arctiinae</taxon>
        <taxon>Arctia</taxon>
    </lineage>
</organism>
<evidence type="ECO:0000259" key="10">
    <source>
        <dbReference type="PROSITE" id="PS51915"/>
    </source>
</evidence>
<dbReference type="EMBL" id="CADEBD010000303">
    <property type="protein sequence ID" value="CAB3237269.1"/>
    <property type="molecule type" value="Genomic_DNA"/>
</dbReference>
<feature type="domain" description="C2H2-type" evidence="9">
    <location>
        <begin position="357"/>
        <end position="384"/>
    </location>
</feature>
<dbReference type="InterPro" id="IPR013087">
    <property type="entry name" value="Znf_C2H2_type"/>
</dbReference>
<protein>
    <submittedName>
        <fullName evidence="12">Uncharacterized protein</fullName>
    </submittedName>
</protein>
<evidence type="ECO:0000256" key="3">
    <source>
        <dbReference type="ARBA" id="ARBA00022737"/>
    </source>
</evidence>
<dbReference type="PROSITE" id="PS51915">
    <property type="entry name" value="ZAD"/>
    <property type="match status" value="1"/>
</dbReference>
<dbReference type="FunFam" id="3.30.160.60:FF:000202">
    <property type="entry name" value="Zinc finger protein 574"/>
    <property type="match status" value="1"/>
</dbReference>
<dbReference type="SUPFAM" id="SSF57716">
    <property type="entry name" value="Glucocorticoid receptor-like (DNA-binding domain)"/>
    <property type="match status" value="1"/>
</dbReference>
<dbReference type="PANTHER" id="PTHR24394:SF29">
    <property type="entry name" value="MYONEURIN"/>
    <property type="match status" value="1"/>
</dbReference>
<dbReference type="Proteomes" id="UP000494256">
    <property type="component" value="Unassembled WGS sequence"/>
</dbReference>
<evidence type="ECO:0000256" key="8">
    <source>
        <dbReference type="PROSITE-ProRule" id="PRU01263"/>
    </source>
</evidence>
<accession>A0A8S1AUB9</accession>
<comment type="caution">
    <text evidence="12">The sequence shown here is derived from an EMBL/GenBank/DDBJ whole genome shotgun (WGS) entry which is preliminary data.</text>
</comment>
<proteinExistence type="predicted"/>
<evidence type="ECO:0000256" key="5">
    <source>
        <dbReference type="ARBA" id="ARBA00022833"/>
    </source>
</evidence>
<evidence type="ECO:0000313" key="13">
    <source>
        <dbReference type="Proteomes" id="UP000494106"/>
    </source>
</evidence>
<keyword evidence="5 8" id="KW-0862">Zinc</keyword>
<evidence type="ECO:0000259" key="9">
    <source>
        <dbReference type="PROSITE" id="PS50157"/>
    </source>
</evidence>
<dbReference type="GO" id="GO:0032502">
    <property type="term" value="P:developmental process"/>
    <property type="evidence" value="ECO:0007669"/>
    <property type="project" value="UniProtKB-ARBA"/>
</dbReference>
<dbReference type="SMART" id="SM00355">
    <property type="entry name" value="ZnF_C2H2"/>
    <property type="match status" value="6"/>
</dbReference>
<dbReference type="PROSITE" id="PS00028">
    <property type="entry name" value="ZINC_FINGER_C2H2_1"/>
    <property type="match status" value="5"/>
</dbReference>
<feature type="domain" description="C2H2-type" evidence="9">
    <location>
        <begin position="272"/>
        <end position="299"/>
    </location>
</feature>
<dbReference type="SUPFAM" id="SSF57667">
    <property type="entry name" value="beta-beta-alpha zinc fingers"/>
    <property type="match status" value="4"/>
</dbReference>
<dbReference type="GO" id="GO:0000981">
    <property type="term" value="F:DNA-binding transcription factor activity, RNA polymerase II-specific"/>
    <property type="evidence" value="ECO:0007669"/>
    <property type="project" value="TreeGrafter"/>
</dbReference>
<dbReference type="Pfam" id="PF07776">
    <property type="entry name" value="zf-AD"/>
    <property type="match status" value="1"/>
</dbReference>
<dbReference type="Proteomes" id="UP000494106">
    <property type="component" value="Unassembled WGS sequence"/>
</dbReference>
<dbReference type="PANTHER" id="PTHR24394">
    <property type="entry name" value="ZINC FINGER PROTEIN"/>
    <property type="match status" value="1"/>
</dbReference>
<dbReference type="Gene3D" id="3.30.160.60">
    <property type="entry name" value="Classic Zinc Finger"/>
    <property type="match status" value="6"/>
</dbReference>
<dbReference type="Gene3D" id="3.40.1800.20">
    <property type="match status" value="1"/>
</dbReference>
<dbReference type="PROSITE" id="PS50157">
    <property type="entry name" value="ZINC_FINGER_C2H2_2"/>
    <property type="match status" value="4"/>
</dbReference>
<dbReference type="InterPro" id="IPR012934">
    <property type="entry name" value="Znf_AD"/>
</dbReference>
<evidence type="ECO:0000256" key="2">
    <source>
        <dbReference type="ARBA" id="ARBA00022723"/>
    </source>
</evidence>
<sequence>MMGKCRICLKSNRRLRSVYDAENGITFIDMISSLTTMKILREENFPNQICTSCRKKLKEAYDFKLEIERSEIVLKEIRNSKIISFNNINDIKIQINIDYKPSVPAFYRFVEHLFENQINNINYKETTIKKVGDINNDQKTLITVKEFLDSVNIKSNDDYNDQDYEIHADYDPVYDSDYIYGKPFNIRKKKKEKTKKHNSNDHRLVKNMIKKPLKPIYLKDVKITHSDVKTINVPKTKYKRKEKKSVCPYCGKLLREKYVNIHMLSHSGERPFKCDQCSKAFVTESFLKYHKRKHVSTAEFKCNECIASFTTKTSLQSHLAVHNETKNHICDICNKGFKRKYTLSRHMLIHNFGKKSIQCELCPMTFHTKYFLNHHMRVHTGERPYKCEICSQPYSYKHDFNRHCLKKHGVFLKRRSVNVMNEEVLQQERALMRDLTLRAHGVINSNNLPSVFEGPLGALAFQQAMKAVEARQIPVTCVDTTYRI</sequence>
<dbReference type="OrthoDB" id="3437960at2759"/>
<evidence type="ECO:0000256" key="1">
    <source>
        <dbReference type="ARBA" id="ARBA00004123"/>
    </source>
</evidence>
<evidence type="ECO:0000313" key="12">
    <source>
        <dbReference type="EMBL" id="CAB3248466.1"/>
    </source>
</evidence>
<gene>
    <name evidence="12" type="ORF">APLA_LOCUS11736</name>
    <name evidence="11" type="ORF">APLA_LOCUS7782</name>
</gene>
<name>A0A8S1AUB9_ARCPL</name>
<keyword evidence="2 8" id="KW-0479">Metal-binding</keyword>
<keyword evidence="6" id="KW-0539">Nucleus</keyword>
<keyword evidence="3" id="KW-0677">Repeat</keyword>
<dbReference type="FunFam" id="3.30.160.60:FF:000100">
    <property type="entry name" value="Zinc finger 45-like"/>
    <property type="match status" value="1"/>
</dbReference>